<accession>A0A5C8PP21</accession>
<evidence type="ECO:0000256" key="1">
    <source>
        <dbReference type="ARBA" id="ARBA00023122"/>
    </source>
</evidence>
<dbReference type="InterPro" id="IPR046342">
    <property type="entry name" value="CBS_dom_sf"/>
</dbReference>
<evidence type="ECO:0000313" key="5">
    <source>
        <dbReference type="EMBL" id="TXL76305.1"/>
    </source>
</evidence>
<proteinExistence type="predicted"/>
<dbReference type="Gene3D" id="3.10.580.10">
    <property type="entry name" value="CBS-domain"/>
    <property type="match status" value="1"/>
</dbReference>
<evidence type="ECO:0000313" key="6">
    <source>
        <dbReference type="Proteomes" id="UP000321638"/>
    </source>
</evidence>
<comment type="caution">
    <text evidence="5">The sequence shown here is derived from an EMBL/GenBank/DDBJ whole genome shotgun (WGS) entry which is preliminary data.</text>
</comment>
<evidence type="ECO:0000256" key="3">
    <source>
        <dbReference type="SAM" id="MobiDB-lite"/>
    </source>
</evidence>
<protein>
    <submittedName>
        <fullName evidence="5">CBS domain-containing protein</fullName>
    </submittedName>
</protein>
<dbReference type="Proteomes" id="UP000321638">
    <property type="component" value="Unassembled WGS sequence"/>
</dbReference>
<gene>
    <name evidence="5" type="ORF">FHP25_11660</name>
</gene>
<feature type="domain" description="CBS" evidence="4">
    <location>
        <begin position="7"/>
        <end position="62"/>
    </location>
</feature>
<dbReference type="RefSeq" id="WP_147847114.1">
    <property type="nucleotide sequence ID" value="NZ_VDUZ01000011.1"/>
</dbReference>
<organism evidence="5 6">
    <name type="scientific">Vineibacter terrae</name>
    <dbReference type="NCBI Taxonomy" id="2586908"/>
    <lineage>
        <taxon>Bacteria</taxon>
        <taxon>Pseudomonadati</taxon>
        <taxon>Pseudomonadota</taxon>
        <taxon>Alphaproteobacteria</taxon>
        <taxon>Hyphomicrobiales</taxon>
        <taxon>Vineibacter</taxon>
    </lineage>
</organism>
<evidence type="ECO:0000256" key="2">
    <source>
        <dbReference type="PROSITE-ProRule" id="PRU00703"/>
    </source>
</evidence>
<dbReference type="EMBL" id="VDUZ01000011">
    <property type="protein sequence ID" value="TXL76305.1"/>
    <property type="molecule type" value="Genomic_DNA"/>
</dbReference>
<dbReference type="CDD" id="cd04622">
    <property type="entry name" value="CBS_pair_HRP1_like"/>
    <property type="match status" value="1"/>
</dbReference>
<keyword evidence="1 2" id="KW-0129">CBS domain</keyword>
<dbReference type="SUPFAM" id="SSF54631">
    <property type="entry name" value="CBS-domain pair"/>
    <property type="match status" value="1"/>
</dbReference>
<dbReference type="SMART" id="SM00116">
    <property type="entry name" value="CBS"/>
    <property type="match status" value="2"/>
</dbReference>
<feature type="domain" description="CBS" evidence="4">
    <location>
        <begin position="72"/>
        <end position="129"/>
    </location>
</feature>
<dbReference type="PROSITE" id="PS51371">
    <property type="entry name" value="CBS"/>
    <property type="match status" value="2"/>
</dbReference>
<sequence>MKLAEVMTRDVETIAPDASLQEAAQRMEELNVGALPVCDGAQLIGVVTDRDIIVRGVSVGALPGEDVVADCMSAEPLFAFEDEPVEHALDRMRSAQVRRLMVIDRDKQLVGVVSLGDVATKAPHKAQAAAALQEISTPSKPDRPTRPPRRKKEARP</sequence>
<dbReference type="AlphaFoldDB" id="A0A5C8PP21"/>
<dbReference type="Pfam" id="PF00571">
    <property type="entry name" value="CBS"/>
    <property type="match status" value="2"/>
</dbReference>
<dbReference type="InterPro" id="IPR000644">
    <property type="entry name" value="CBS_dom"/>
</dbReference>
<dbReference type="PANTHER" id="PTHR43080:SF2">
    <property type="entry name" value="CBS DOMAIN-CONTAINING PROTEIN"/>
    <property type="match status" value="1"/>
</dbReference>
<name>A0A5C8PP21_9HYPH</name>
<feature type="region of interest" description="Disordered" evidence="3">
    <location>
        <begin position="126"/>
        <end position="156"/>
    </location>
</feature>
<feature type="compositionally biased region" description="Basic residues" evidence="3">
    <location>
        <begin position="146"/>
        <end position="156"/>
    </location>
</feature>
<reference evidence="5 6" key="1">
    <citation type="submission" date="2019-06" db="EMBL/GenBank/DDBJ databases">
        <title>New taxonomy in bacterial strain CC-CFT640, isolated from vineyard.</title>
        <authorList>
            <person name="Lin S.-Y."/>
            <person name="Tsai C.-F."/>
            <person name="Young C.-C."/>
        </authorList>
    </citation>
    <scope>NUCLEOTIDE SEQUENCE [LARGE SCALE GENOMIC DNA]</scope>
    <source>
        <strain evidence="5 6">CC-CFT640</strain>
    </source>
</reference>
<keyword evidence="6" id="KW-1185">Reference proteome</keyword>
<dbReference type="InterPro" id="IPR051257">
    <property type="entry name" value="Diverse_CBS-Domain"/>
</dbReference>
<dbReference type="PANTHER" id="PTHR43080">
    <property type="entry name" value="CBS DOMAIN-CONTAINING PROTEIN CBSX3, MITOCHONDRIAL"/>
    <property type="match status" value="1"/>
</dbReference>
<dbReference type="OrthoDB" id="9802114at2"/>
<evidence type="ECO:0000259" key="4">
    <source>
        <dbReference type="PROSITE" id="PS51371"/>
    </source>
</evidence>